<feature type="region of interest" description="Disordered" evidence="4">
    <location>
        <begin position="862"/>
        <end position="887"/>
    </location>
</feature>
<accession>A0A0M0JJJ2</accession>
<dbReference type="SUPFAM" id="SSF81837">
    <property type="entry name" value="BEACH domain"/>
    <property type="match status" value="1"/>
</dbReference>
<dbReference type="CDD" id="cd06071">
    <property type="entry name" value="Beach"/>
    <property type="match status" value="1"/>
</dbReference>
<evidence type="ECO:0000259" key="6">
    <source>
        <dbReference type="PROSITE" id="PS51783"/>
    </source>
</evidence>
<sequence>MQQIALRRLRQLVDRSLYNQEVCTSGLQLVSVMLRWLSPDQPALAPAVLDEMLNLLGDLGGYRATPHELQKLFELLQAGLVALASEPQEEEVQPPGSPSEVLTRVGPEQLLRLLLRWCERTYQDDDSLHASPMAPQMCFDFNGVGGGLTLPSELAVELVARGAFTLGGWLRYEETSGSDDMLLFSGFAPGGDTGFEIFLQPSLSQIAIRVIGGSTSGASKLMMRRPSRNPSQETCHLMGVELKPGKWHLLLVSMRKKPTMVGRHEAIVFVDGKRLQTAPCAYPGSLAADKASDRATGFATCYFYVGANQSKPHEPLSPGNSSVAYQVAGGGFTGQLGSILLLKGCPSDVEAAALFHAGTQCADPESVCAAASTPSAAASPEVPKTYWVESMDGTGCEYSEPELHAVWDGAFDVLCSVADTSQGLTKAQLACLVHLTLKSGSRGILAGLLRTLLVRTFAKDLRLIEMVLEGGTSSLAFAICAAMQAETQSGSTGLPRRGPSACDTELLALFVKFLGRLLALGMPMASAPAGQPLPASAELPAAARWVQQTSWAKGGWAWLGHLLLGATPDSMLLEALTQLLLGNVQKPRGRGSLARHFSHGIEDDEIVNVIGLQDDRAQVFIAPQVLVPLLHLSSRAPPKLQHCMVLNLSLWLHHSPESQNHLMLMQQLGWQLPVCTILNGTNDPDRASHALCVRLISEHMVAAIRHPGDEGWAEVLRTVAFLETHTTEPTQLKRSTFVKVLELLRGALPIPKNGTPFSDASLALWANVLRFGLLVEESFAVFDPNNTSEQPTQPGERRVAKAGIVSRLLGGTTPRSAQNASGTRGKLPATATPSTGTTASQQPGQSFEVELEADALVARLLAENPVPPPPPPPAPNPTSDIGDIWNGGVSTTMGAAGAAGLDFFGFGKEQEVQAHLQEVEQWQKKAQDDVAFQASLPQLPPLTKHLRRREDGIWEDEELAVRMLQLIEPLIVQAIVEPLVSHMLHMSAAALSSSGSSSGGGLSIARFISMVGMGGSSGPGGARTDLDANDTLCDVAVRLLLLVLVEADARKSPPLAATAGAASSGDGADGCGGANGDGHDHGHGIASGEGSPSLPKYIELGLDPARQLQELLLCAACWCQKPIGPEEGAHAEKKELQQQQLSAALARLMQAWSCCDGKKTTRDVAGGHTELLPAVVPAIKGLLRFGASGSRELAGLMHLPCLQAEPPTSEAGRIETLQRFVDDYTQWRGLLLRKPFVDGLRALEMADAPPNVATDKWTGRQLRLFDQQDATKREQRTLCEKVQRDSLAAFKALSAEVQPRAAITRSVIARTRAARVTGMIGSAGKLLSSVALSIIPKGVPAEDVPDEVADEGADEDEDEDEGEEADDEDGSLGALIGSDVFDRPFFQTDAELVRPYGVLQGKLYISDRTVRFLAMGGSGEAAPKDAKDVATLSSVCSAAMARDSALAWPLASVKQMHRRRYLMEQSALELFDDAVDMLLFNFKSKRLRSRVRSWIKKKSMLEYRDRDRGTRGFREQLHELQERWQRRELSNFEYLMRLNELAGRSHNDTNQYPVFPWVLKDYTSDSLNLADPAVFRDLARPMGAQNEVQREIVMNMYEEFDDPDIPKFHYGSHYSTAGFVLYYLLRVEPFTSYHKGLQSGKFDHADRLFHSIERTYHSCTHSSSDVKELVPELFYLPEALLNSNRCALGMRQDGQRVDDVMLPKWASDAHDFIAKHRAALESDHVSANLHHWIDLIFGYKQRGKAAVEALNVFYYLTYGVDFRGLKPDEVRAQKAQINNFGQTPQQLLLTPHPQRRPRALPPPLPGRAREEKVEPVLMYRLDGVPLALLALEEAVVIFDSQRRTHHHRVERGRGLAEKPITTGGSEHARLSTFAPNVPVARAVTLVGTDPRARDVLLVSGAHWDHSLCISLAHSSGGTRHRLRYHSDVVTSVAVSKDGKWLMSGSLDSTALLWSLGEGGLASTTPSNAKAPTMGLHPTHVLRGHSAAVLSVALSSAMRLAASGSRDGSTVLYTLRDGKRTRVLREPGAAGIEQLMLCDSGHIVVVAAAGSRMHLFTLNGLLAWSWESCAAGVSALALSSCGGALFCGFDDAHVATADEAPKSEAEGEQAGEIGPFKSL</sequence>
<dbReference type="PROSITE" id="PS50197">
    <property type="entry name" value="BEACH"/>
    <property type="match status" value="1"/>
</dbReference>
<dbReference type="InterPro" id="IPR046851">
    <property type="entry name" value="NBCH_WD40"/>
</dbReference>
<feature type="region of interest" description="Disordered" evidence="4">
    <location>
        <begin position="1055"/>
        <end position="1090"/>
    </location>
</feature>
<dbReference type="Pfam" id="PF02138">
    <property type="entry name" value="Beach"/>
    <property type="match status" value="1"/>
</dbReference>
<dbReference type="InterPro" id="IPR023362">
    <property type="entry name" value="PH-BEACH_dom"/>
</dbReference>
<evidence type="ECO:0008006" key="9">
    <source>
        <dbReference type="Google" id="ProtNLM"/>
    </source>
</evidence>
<evidence type="ECO:0000256" key="1">
    <source>
        <dbReference type="ARBA" id="ARBA00022574"/>
    </source>
</evidence>
<evidence type="ECO:0000313" key="8">
    <source>
        <dbReference type="Proteomes" id="UP000037460"/>
    </source>
</evidence>
<dbReference type="Gene3D" id="2.130.10.10">
    <property type="entry name" value="YVTN repeat-like/Quinoprotein amine dehydrogenase"/>
    <property type="match status" value="2"/>
</dbReference>
<dbReference type="Proteomes" id="UP000037460">
    <property type="component" value="Unassembled WGS sequence"/>
</dbReference>
<dbReference type="SMART" id="SM01026">
    <property type="entry name" value="Beach"/>
    <property type="match status" value="1"/>
</dbReference>
<organism evidence="7 8">
    <name type="scientific">Chrysochromulina tobinii</name>
    <dbReference type="NCBI Taxonomy" id="1460289"/>
    <lineage>
        <taxon>Eukaryota</taxon>
        <taxon>Haptista</taxon>
        <taxon>Haptophyta</taxon>
        <taxon>Prymnesiophyceae</taxon>
        <taxon>Prymnesiales</taxon>
        <taxon>Chrysochromulinaceae</taxon>
        <taxon>Chrysochromulina</taxon>
    </lineage>
</organism>
<feature type="region of interest" description="Disordered" evidence="4">
    <location>
        <begin position="2097"/>
        <end position="2118"/>
    </location>
</feature>
<feature type="domain" description="BEACH-type PH" evidence="6">
    <location>
        <begin position="1379"/>
        <end position="1496"/>
    </location>
</feature>
<feature type="repeat" description="WD" evidence="3">
    <location>
        <begin position="1981"/>
        <end position="2022"/>
    </location>
</feature>
<feature type="compositionally biased region" description="Low complexity" evidence="4">
    <location>
        <begin position="1056"/>
        <end position="1066"/>
    </location>
</feature>
<feature type="compositionally biased region" description="Gly residues" evidence="4">
    <location>
        <begin position="1067"/>
        <end position="1076"/>
    </location>
</feature>
<dbReference type="EMBL" id="JWZX01002856">
    <property type="protein sequence ID" value="KOO26413.1"/>
    <property type="molecule type" value="Genomic_DNA"/>
</dbReference>
<feature type="repeat" description="WD" evidence="3">
    <location>
        <begin position="1922"/>
        <end position="1963"/>
    </location>
</feature>
<feature type="compositionally biased region" description="Pro residues" evidence="4">
    <location>
        <begin position="865"/>
        <end position="876"/>
    </location>
</feature>
<dbReference type="PANTHER" id="PTHR13743">
    <property type="entry name" value="BEIGE/BEACH-RELATED"/>
    <property type="match status" value="1"/>
</dbReference>
<feature type="region of interest" description="Disordered" evidence="4">
    <location>
        <begin position="1781"/>
        <end position="1807"/>
    </location>
</feature>
<dbReference type="PROSITE" id="PS51783">
    <property type="entry name" value="PH_BEACH"/>
    <property type="match status" value="1"/>
</dbReference>
<keyword evidence="2" id="KW-0677">Repeat</keyword>
<dbReference type="SUPFAM" id="SSF50978">
    <property type="entry name" value="WD40 repeat-like"/>
    <property type="match status" value="1"/>
</dbReference>
<feature type="compositionally biased region" description="Low complexity" evidence="4">
    <location>
        <begin position="828"/>
        <end position="843"/>
    </location>
</feature>
<dbReference type="InterPro" id="IPR011993">
    <property type="entry name" value="PH-like_dom_sf"/>
</dbReference>
<feature type="domain" description="BEACH" evidence="5">
    <location>
        <begin position="1509"/>
        <end position="1795"/>
    </location>
</feature>
<dbReference type="InterPro" id="IPR000409">
    <property type="entry name" value="BEACH_dom"/>
</dbReference>
<dbReference type="Gene3D" id="1.10.1540.10">
    <property type="entry name" value="BEACH domain"/>
    <property type="match status" value="1"/>
</dbReference>
<evidence type="ECO:0000313" key="7">
    <source>
        <dbReference type="EMBL" id="KOO26413.1"/>
    </source>
</evidence>
<dbReference type="Pfam" id="PF20426">
    <property type="entry name" value="NBCH_WD40"/>
    <property type="match status" value="1"/>
</dbReference>
<evidence type="ECO:0000259" key="5">
    <source>
        <dbReference type="PROSITE" id="PS50197"/>
    </source>
</evidence>
<dbReference type="FunFam" id="1.10.1540.10:FF:000001">
    <property type="entry name" value="neurobeachin isoform X1"/>
    <property type="match status" value="1"/>
</dbReference>
<feature type="region of interest" description="Disordered" evidence="4">
    <location>
        <begin position="1341"/>
        <end position="1372"/>
    </location>
</feature>
<dbReference type="SUPFAM" id="SSF49899">
    <property type="entry name" value="Concanavalin A-like lectins/glucanases"/>
    <property type="match status" value="1"/>
</dbReference>
<evidence type="ECO:0000256" key="2">
    <source>
        <dbReference type="ARBA" id="ARBA00022737"/>
    </source>
</evidence>
<dbReference type="SUPFAM" id="SSF50729">
    <property type="entry name" value="PH domain-like"/>
    <property type="match status" value="1"/>
</dbReference>
<reference evidence="8" key="1">
    <citation type="journal article" date="2015" name="PLoS Genet.">
        <title>Genome Sequence and Transcriptome Analyses of Chrysochromulina tobin: Metabolic Tools for Enhanced Algal Fitness in the Prominent Order Prymnesiales (Haptophyceae).</title>
        <authorList>
            <person name="Hovde B.T."/>
            <person name="Deodato C.R."/>
            <person name="Hunsperger H.M."/>
            <person name="Ryken S.A."/>
            <person name="Yost W."/>
            <person name="Jha R.K."/>
            <person name="Patterson J."/>
            <person name="Monnat R.J. Jr."/>
            <person name="Barlow S.B."/>
            <person name="Starkenburg S.R."/>
            <person name="Cattolico R.A."/>
        </authorList>
    </citation>
    <scope>NUCLEOTIDE SEQUENCE</scope>
    <source>
        <strain evidence="8">CCMP291</strain>
    </source>
</reference>
<keyword evidence="8" id="KW-1185">Reference proteome</keyword>
<comment type="caution">
    <text evidence="7">The sequence shown here is derived from an EMBL/GenBank/DDBJ whole genome shotgun (WGS) entry which is preliminary data.</text>
</comment>
<dbReference type="InterPro" id="IPR015943">
    <property type="entry name" value="WD40/YVTN_repeat-like_dom_sf"/>
</dbReference>
<dbReference type="Pfam" id="PF14844">
    <property type="entry name" value="PH_BEACH"/>
    <property type="match status" value="1"/>
</dbReference>
<proteinExistence type="predicted"/>
<dbReference type="InterPro" id="IPR036322">
    <property type="entry name" value="WD40_repeat_dom_sf"/>
</dbReference>
<dbReference type="SMART" id="SM00320">
    <property type="entry name" value="WD40"/>
    <property type="match status" value="4"/>
</dbReference>
<feature type="compositionally biased region" description="Polar residues" evidence="4">
    <location>
        <begin position="813"/>
        <end position="822"/>
    </location>
</feature>
<gene>
    <name evidence="7" type="ORF">Ctob_004550</name>
</gene>
<feature type="region of interest" description="Disordered" evidence="4">
    <location>
        <begin position="806"/>
        <end position="845"/>
    </location>
</feature>
<protein>
    <recommendedName>
        <fullName evidence="9">Beach domain-containing protein</fullName>
    </recommendedName>
</protein>
<keyword evidence="1 3" id="KW-0853">WD repeat</keyword>
<name>A0A0M0JJJ2_9EUKA</name>
<evidence type="ECO:0000256" key="3">
    <source>
        <dbReference type="PROSITE-ProRule" id="PRU00221"/>
    </source>
</evidence>
<dbReference type="InterPro" id="IPR036372">
    <property type="entry name" value="BEACH_dom_sf"/>
</dbReference>
<dbReference type="PROSITE" id="PS50082">
    <property type="entry name" value="WD_REPEATS_2"/>
    <property type="match status" value="2"/>
</dbReference>
<evidence type="ECO:0000256" key="4">
    <source>
        <dbReference type="SAM" id="MobiDB-lite"/>
    </source>
</evidence>
<dbReference type="InterPro" id="IPR001680">
    <property type="entry name" value="WD40_rpt"/>
</dbReference>
<feature type="compositionally biased region" description="Acidic residues" evidence="4">
    <location>
        <begin position="1343"/>
        <end position="1370"/>
    </location>
</feature>
<dbReference type="Gene3D" id="2.30.29.30">
    <property type="entry name" value="Pleckstrin-homology domain (PH domain)/Phosphotyrosine-binding domain (PTB)"/>
    <property type="match status" value="1"/>
</dbReference>
<dbReference type="InterPro" id="IPR050865">
    <property type="entry name" value="BEACH_Domain"/>
</dbReference>
<dbReference type="InterPro" id="IPR013320">
    <property type="entry name" value="ConA-like_dom_sf"/>
</dbReference>
<dbReference type="PANTHER" id="PTHR13743:SF112">
    <property type="entry name" value="BEACH DOMAIN-CONTAINING PROTEIN"/>
    <property type="match status" value="1"/>
</dbReference>
<dbReference type="PROSITE" id="PS50294">
    <property type="entry name" value="WD_REPEATS_REGION"/>
    <property type="match status" value="1"/>
</dbReference>